<dbReference type="InterPro" id="IPR036598">
    <property type="entry name" value="GOLD_dom_sf"/>
</dbReference>
<evidence type="ECO:0000256" key="8">
    <source>
        <dbReference type="RuleBase" id="RU003827"/>
    </source>
</evidence>
<dbReference type="Proteomes" id="UP000785679">
    <property type="component" value="Unassembled WGS sequence"/>
</dbReference>
<evidence type="ECO:0000256" key="6">
    <source>
        <dbReference type="ARBA" id="ARBA00023136"/>
    </source>
</evidence>
<keyword evidence="5 9" id="KW-1133">Transmembrane helix</keyword>
<dbReference type="SMART" id="SM01190">
    <property type="entry name" value="EMP24_GP25L"/>
    <property type="match status" value="1"/>
</dbReference>
<dbReference type="SUPFAM" id="SSF101576">
    <property type="entry name" value="Supernatant protein factor (SPF), C-terminal domain"/>
    <property type="match status" value="1"/>
</dbReference>
<dbReference type="GO" id="GO:0012505">
    <property type="term" value="C:endomembrane system"/>
    <property type="evidence" value="ECO:0007669"/>
    <property type="project" value="UniProtKB-SubCell"/>
</dbReference>
<dbReference type="PANTHER" id="PTHR22811">
    <property type="entry name" value="TRANSMEMBRANE EMP24 DOMAIN-CONTAINING PROTEIN"/>
    <property type="match status" value="1"/>
</dbReference>
<dbReference type="InterPro" id="IPR009038">
    <property type="entry name" value="GOLD_dom"/>
</dbReference>
<dbReference type="OrthoDB" id="1929172at2759"/>
<dbReference type="Pfam" id="PF01105">
    <property type="entry name" value="EMP24_GP25L"/>
    <property type="match status" value="1"/>
</dbReference>
<evidence type="ECO:0000259" key="10">
    <source>
        <dbReference type="PROSITE" id="PS50866"/>
    </source>
</evidence>
<accession>A0A8J8NCQ7</accession>
<protein>
    <recommendedName>
        <fullName evidence="10">GOLD domain-containing protein</fullName>
    </recommendedName>
</protein>
<keyword evidence="12" id="KW-1185">Reference proteome</keyword>
<feature type="transmembrane region" description="Helical" evidence="9">
    <location>
        <begin position="173"/>
        <end position="197"/>
    </location>
</feature>
<dbReference type="GO" id="GO:0016020">
    <property type="term" value="C:membrane"/>
    <property type="evidence" value="ECO:0007669"/>
    <property type="project" value="UniProtKB-SubCell"/>
</dbReference>
<dbReference type="InterPro" id="IPR015720">
    <property type="entry name" value="Emp24-like"/>
</dbReference>
<evidence type="ECO:0000313" key="11">
    <source>
        <dbReference type="EMBL" id="TNV72284.1"/>
    </source>
</evidence>
<evidence type="ECO:0000256" key="5">
    <source>
        <dbReference type="ARBA" id="ARBA00022989"/>
    </source>
</evidence>
<evidence type="ECO:0000256" key="2">
    <source>
        <dbReference type="ARBA" id="ARBA00007104"/>
    </source>
</evidence>
<comment type="subcellular location">
    <subcellularLocation>
        <location evidence="7">Endomembrane system</location>
        <topology evidence="7">Single-pass membrane protein</topology>
    </subcellularLocation>
    <subcellularLocation>
        <location evidence="1 8">Membrane</location>
        <topology evidence="1 8">Single-pass type I membrane protein</topology>
    </subcellularLocation>
</comment>
<dbReference type="AlphaFoldDB" id="A0A8J8NCQ7"/>
<name>A0A8J8NCQ7_HALGN</name>
<dbReference type="EMBL" id="RRYP01023152">
    <property type="protein sequence ID" value="TNV72284.1"/>
    <property type="molecule type" value="Genomic_DNA"/>
</dbReference>
<organism evidence="11 12">
    <name type="scientific">Halteria grandinella</name>
    <dbReference type="NCBI Taxonomy" id="5974"/>
    <lineage>
        <taxon>Eukaryota</taxon>
        <taxon>Sar</taxon>
        <taxon>Alveolata</taxon>
        <taxon>Ciliophora</taxon>
        <taxon>Intramacronucleata</taxon>
        <taxon>Spirotrichea</taxon>
        <taxon>Stichotrichia</taxon>
        <taxon>Sporadotrichida</taxon>
        <taxon>Halteriidae</taxon>
        <taxon>Halteria</taxon>
    </lineage>
</organism>
<evidence type="ECO:0000256" key="3">
    <source>
        <dbReference type="ARBA" id="ARBA00022692"/>
    </source>
</evidence>
<evidence type="ECO:0000256" key="4">
    <source>
        <dbReference type="ARBA" id="ARBA00022729"/>
    </source>
</evidence>
<dbReference type="PROSITE" id="PS50866">
    <property type="entry name" value="GOLD"/>
    <property type="match status" value="1"/>
</dbReference>
<keyword evidence="4" id="KW-0732">Signal</keyword>
<comment type="similarity">
    <text evidence="2 8">Belongs to the EMP24/GP25L family.</text>
</comment>
<proteinExistence type="inferred from homology"/>
<evidence type="ECO:0000313" key="12">
    <source>
        <dbReference type="Proteomes" id="UP000785679"/>
    </source>
</evidence>
<reference evidence="11" key="1">
    <citation type="submission" date="2019-06" db="EMBL/GenBank/DDBJ databases">
        <authorList>
            <person name="Zheng W."/>
        </authorList>
    </citation>
    <scope>NUCLEOTIDE SEQUENCE</scope>
    <source>
        <strain evidence="11">QDHG01</strain>
    </source>
</reference>
<gene>
    <name evidence="11" type="ORF">FGO68_gene8197</name>
</gene>
<evidence type="ECO:0000256" key="1">
    <source>
        <dbReference type="ARBA" id="ARBA00004479"/>
    </source>
</evidence>
<evidence type="ECO:0000256" key="7">
    <source>
        <dbReference type="ARBA" id="ARBA00037847"/>
    </source>
</evidence>
<comment type="caution">
    <text evidence="11">The sequence shown here is derived from an EMBL/GenBank/DDBJ whole genome shotgun (WGS) entry which is preliminary data.</text>
</comment>
<feature type="domain" description="GOLD" evidence="10">
    <location>
        <begin position="11"/>
        <end position="99"/>
    </location>
</feature>
<sequence>MLSMDLPAKSDEVFLQDVAEGEKLQFRGAYFTGNTQNSDKAQIDFFILNPDRKVIFNRRKQAEGIFSINATKPGQYSFIFSNLKSRMDKQLTIAFQVSNMEAASEPVVEDNTGLEGQGNQALGDDYLRDEEVHQLMRTFQQLQVELVSMQSEQRIALVRQDMHNGHVDLNNRYSWWTALIEGALFAGFAGFQVWYIMNMLENKRLLL</sequence>
<evidence type="ECO:0000256" key="9">
    <source>
        <dbReference type="SAM" id="Phobius"/>
    </source>
</evidence>
<keyword evidence="3 8" id="KW-0812">Transmembrane</keyword>
<keyword evidence="6 9" id="KW-0472">Membrane</keyword>